<keyword evidence="1" id="KW-0677">Repeat</keyword>
<proteinExistence type="predicted"/>
<dbReference type="SMART" id="SM00028">
    <property type="entry name" value="TPR"/>
    <property type="match status" value="2"/>
</dbReference>
<protein>
    <recommendedName>
        <fullName evidence="6">Tetratricopeptide repeat protein</fullName>
    </recommendedName>
</protein>
<dbReference type="GO" id="GO:0009279">
    <property type="term" value="C:cell outer membrane"/>
    <property type="evidence" value="ECO:0007669"/>
    <property type="project" value="TreeGrafter"/>
</dbReference>
<gene>
    <name evidence="4" type="ORF">CENA302_03015</name>
</gene>
<evidence type="ECO:0008006" key="6">
    <source>
        <dbReference type="Google" id="ProtNLM"/>
    </source>
</evidence>
<dbReference type="InterPro" id="IPR019734">
    <property type="entry name" value="TPR_rpt"/>
</dbReference>
<evidence type="ECO:0000256" key="3">
    <source>
        <dbReference type="PROSITE-ProRule" id="PRU00339"/>
    </source>
</evidence>
<dbReference type="Pfam" id="PF00515">
    <property type="entry name" value="TPR_1"/>
    <property type="match status" value="1"/>
</dbReference>
<dbReference type="PROSITE" id="PS50005">
    <property type="entry name" value="TPR"/>
    <property type="match status" value="1"/>
</dbReference>
<dbReference type="AlphaFoldDB" id="A0A9Q5QYR0"/>
<evidence type="ECO:0000256" key="2">
    <source>
        <dbReference type="ARBA" id="ARBA00022803"/>
    </source>
</evidence>
<organism evidence="4 5">
    <name type="scientific">Cylindrospermopsis raciborskii CENA302</name>
    <dbReference type="NCBI Taxonomy" id="1170768"/>
    <lineage>
        <taxon>Bacteria</taxon>
        <taxon>Bacillati</taxon>
        <taxon>Cyanobacteriota</taxon>
        <taxon>Cyanophyceae</taxon>
        <taxon>Nostocales</taxon>
        <taxon>Aphanizomenonaceae</taxon>
        <taxon>Cylindrospermopsis</taxon>
    </lineage>
</organism>
<dbReference type="SUPFAM" id="SSF48452">
    <property type="entry name" value="TPR-like"/>
    <property type="match status" value="1"/>
</dbReference>
<evidence type="ECO:0000313" key="5">
    <source>
        <dbReference type="Proteomes" id="UP000190056"/>
    </source>
</evidence>
<reference evidence="4 5" key="1">
    <citation type="submission" date="2017-01" db="EMBL/GenBank/DDBJ databases">
        <authorList>
            <person name="Abreu V.A."/>
            <person name="Popin R.V."/>
            <person name="Rigonato J."/>
            <person name="Andreote A.P."/>
            <person name="Schaker P.C."/>
            <person name="Hoff-Risseti C."/>
            <person name="Alvarenga D.O."/>
            <person name="Varani A.M."/>
            <person name="Fiore M.F."/>
        </authorList>
    </citation>
    <scope>NUCLEOTIDE SEQUENCE [LARGE SCALE GENOMIC DNA]</scope>
    <source>
        <strain evidence="4 5">CENA302</strain>
    </source>
</reference>
<dbReference type="PANTHER" id="PTHR44858">
    <property type="entry name" value="TETRATRICOPEPTIDE REPEAT PROTEIN 6"/>
    <property type="match status" value="1"/>
</dbReference>
<dbReference type="InterPro" id="IPR011990">
    <property type="entry name" value="TPR-like_helical_dom_sf"/>
</dbReference>
<name>A0A9Q5QYR0_9CYAN</name>
<sequence length="170" mass="19907">MLHKLFTEIKEYELAAYFYQISQSKISSKILKLLVNSNNITPEIILGLPIKESRPWINSISKFFNKDIDEQEKIFKKRREKYLELLRKYKEIDDYNQDIKINPNDPEYYYNRGNTRSDLGDNQGAIDDYTQVIKLNPNSAYAYILRGDVRSDLGDKQGAIVESPVQTCRV</sequence>
<feature type="repeat" description="TPR" evidence="3">
    <location>
        <begin position="106"/>
        <end position="139"/>
    </location>
</feature>
<evidence type="ECO:0000256" key="1">
    <source>
        <dbReference type="ARBA" id="ARBA00022737"/>
    </source>
</evidence>
<evidence type="ECO:0000313" key="4">
    <source>
        <dbReference type="EMBL" id="OPH10637.1"/>
    </source>
</evidence>
<comment type="caution">
    <text evidence="4">The sequence shown here is derived from an EMBL/GenBank/DDBJ whole genome shotgun (WGS) entry which is preliminary data.</text>
</comment>
<dbReference type="InterPro" id="IPR050498">
    <property type="entry name" value="Ycf3"/>
</dbReference>
<dbReference type="GO" id="GO:0046813">
    <property type="term" value="P:receptor-mediated virion attachment to host cell"/>
    <property type="evidence" value="ECO:0007669"/>
    <property type="project" value="TreeGrafter"/>
</dbReference>
<keyword evidence="2 3" id="KW-0802">TPR repeat</keyword>
<dbReference type="EMBL" id="MTPU01000017">
    <property type="protein sequence ID" value="OPH10637.1"/>
    <property type="molecule type" value="Genomic_DNA"/>
</dbReference>
<dbReference type="Gene3D" id="1.25.40.10">
    <property type="entry name" value="Tetratricopeptide repeat domain"/>
    <property type="match status" value="1"/>
</dbReference>
<dbReference type="RefSeq" id="WP_071249354.1">
    <property type="nucleotide sequence ID" value="NZ_MTPU01000017.1"/>
</dbReference>
<dbReference type="Proteomes" id="UP000190056">
    <property type="component" value="Unassembled WGS sequence"/>
</dbReference>
<dbReference type="PANTHER" id="PTHR44858:SF1">
    <property type="entry name" value="UDP-N-ACETYLGLUCOSAMINE--PEPTIDE N-ACETYLGLUCOSAMINYLTRANSFERASE SPINDLY-RELATED"/>
    <property type="match status" value="1"/>
</dbReference>
<accession>A0A9Q5QYR0</accession>